<dbReference type="RefSeq" id="WP_276650724.1">
    <property type="nucleotide sequence ID" value="NZ_DOOG01000007.1"/>
</dbReference>
<evidence type="ECO:0000313" key="5">
    <source>
        <dbReference type="Proteomes" id="UP000264753"/>
    </source>
</evidence>
<dbReference type="Proteomes" id="UP000264753">
    <property type="component" value="Unassembled WGS sequence"/>
</dbReference>
<comment type="caution">
    <text evidence="2">The sequence shown here is derived from an EMBL/GenBank/DDBJ whole genome shotgun (WGS) entry which is preliminary data.</text>
</comment>
<keyword evidence="1" id="KW-0732">Signal</keyword>
<evidence type="ECO:0000313" key="2">
    <source>
        <dbReference type="EMBL" id="HBU96427.1"/>
    </source>
</evidence>
<protein>
    <recommendedName>
        <fullName evidence="6">Solute-binding protein family 3/N-terminal domain-containing protein</fullName>
    </recommendedName>
</protein>
<dbReference type="EMBL" id="DOOG01000007">
    <property type="protein sequence ID" value="HBU96427.1"/>
    <property type="molecule type" value="Genomic_DNA"/>
</dbReference>
<feature type="signal peptide" evidence="1">
    <location>
        <begin position="1"/>
        <end position="28"/>
    </location>
</feature>
<evidence type="ECO:0008006" key="6">
    <source>
        <dbReference type="Google" id="ProtNLM"/>
    </source>
</evidence>
<feature type="chain" id="PRO_5036331294" description="Solute-binding protein family 3/N-terminal domain-containing protein" evidence="1">
    <location>
        <begin position="29"/>
        <end position="299"/>
    </location>
</feature>
<dbReference type="AlphaFoldDB" id="A0A358HMP5"/>
<evidence type="ECO:0000256" key="1">
    <source>
        <dbReference type="SAM" id="SignalP"/>
    </source>
</evidence>
<reference evidence="4 5" key="1">
    <citation type="journal article" date="2018" name="Nat. Biotechnol.">
        <title>A standardized bacterial taxonomy based on genome phylogeny substantially revises the tree of life.</title>
        <authorList>
            <person name="Parks D.H."/>
            <person name="Chuvochina M."/>
            <person name="Waite D.W."/>
            <person name="Rinke C."/>
            <person name="Skarshewski A."/>
            <person name="Chaumeil P.A."/>
            <person name="Hugenholtz P."/>
        </authorList>
    </citation>
    <scope>NUCLEOTIDE SEQUENCE [LARGE SCALE GENOMIC DNA]</scope>
    <source>
        <strain evidence="2">UBA8707</strain>
        <strain evidence="3">UBA9881</strain>
    </source>
</reference>
<dbReference type="EMBL" id="DPOP01000092">
    <property type="protein sequence ID" value="HCW67769.1"/>
    <property type="molecule type" value="Genomic_DNA"/>
</dbReference>
<dbReference type="SUPFAM" id="SSF53850">
    <property type="entry name" value="Periplasmic binding protein-like II"/>
    <property type="match status" value="1"/>
</dbReference>
<evidence type="ECO:0000313" key="3">
    <source>
        <dbReference type="EMBL" id="HCW67769.1"/>
    </source>
</evidence>
<accession>A0A358HMP5</accession>
<proteinExistence type="predicted"/>
<name>A0A358HMP5_9PROT</name>
<gene>
    <name evidence="2" type="ORF">DEF21_00800</name>
    <name evidence="3" type="ORF">DHR80_11310</name>
</gene>
<evidence type="ECO:0000313" key="4">
    <source>
        <dbReference type="Proteomes" id="UP000264179"/>
    </source>
</evidence>
<organism evidence="2 5">
    <name type="scientific">Thalassospira lucentensis</name>
    <dbReference type="NCBI Taxonomy" id="168935"/>
    <lineage>
        <taxon>Bacteria</taxon>
        <taxon>Pseudomonadati</taxon>
        <taxon>Pseudomonadota</taxon>
        <taxon>Alphaproteobacteria</taxon>
        <taxon>Rhodospirillales</taxon>
        <taxon>Thalassospiraceae</taxon>
        <taxon>Thalassospira</taxon>
    </lineage>
</organism>
<sequence>MKTAVKKWLRCIAFVGAFAGAFVMCAFAKPTAPLAKEMLTWAVPPFAPAFITDQSNLTGYAADTQNWFVQRLTDYDHTVLHIPLSRLLAEMRNTADGIRCSTTLIPTPDRREFIVFAKTVLLHLPISIVIRQEDFDRYKPFMNDQGHILLWQLLSNVHFQGAVRLERAYGGLVDSHLARYRTSDQVMEVVDDTKLLKMLALKRIDWSLYFPSEAEYYRRQSTPDQAIMALPIAGNTNLLEATIGCANTPAGRTVIKRINAIIDANPTMPWTDFYAAWLNTKDREWFEQARQQFISASIF</sequence>
<dbReference type="Proteomes" id="UP000264179">
    <property type="component" value="Unassembled WGS sequence"/>
</dbReference>